<dbReference type="InterPro" id="IPR017452">
    <property type="entry name" value="GPCR_Rhodpsn_7TM"/>
</dbReference>
<feature type="transmembrane region" description="Helical" evidence="6">
    <location>
        <begin position="141"/>
        <end position="165"/>
    </location>
</feature>
<reference evidence="8 9" key="1">
    <citation type="submission" date="2019-01" db="EMBL/GenBank/DDBJ databases">
        <title>A draft genome assembly of the solar-powered sea slug Elysia chlorotica.</title>
        <authorList>
            <person name="Cai H."/>
            <person name="Li Q."/>
            <person name="Fang X."/>
            <person name="Li J."/>
            <person name="Curtis N.E."/>
            <person name="Altenburger A."/>
            <person name="Shibata T."/>
            <person name="Feng M."/>
            <person name="Maeda T."/>
            <person name="Schwartz J.A."/>
            <person name="Shigenobu S."/>
            <person name="Lundholm N."/>
            <person name="Nishiyama T."/>
            <person name="Yang H."/>
            <person name="Hasebe M."/>
            <person name="Li S."/>
            <person name="Pierce S.K."/>
            <person name="Wang J."/>
        </authorList>
    </citation>
    <scope>NUCLEOTIDE SEQUENCE [LARGE SCALE GENOMIC DNA]</scope>
    <source>
        <strain evidence="8">EC2010</strain>
        <tissue evidence="8">Whole organism of an adult</tissue>
    </source>
</reference>
<keyword evidence="2 6" id="KW-0812">Transmembrane</keyword>
<feature type="compositionally biased region" description="Polar residues" evidence="5">
    <location>
        <begin position="237"/>
        <end position="258"/>
    </location>
</feature>
<feature type="transmembrane region" description="Helical" evidence="6">
    <location>
        <begin position="56"/>
        <end position="79"/>
    </location>
</feature>
<dbReference type="EMBL" id="RQTK01000349">
    <property type="protein sequence ID" value="RUS81218.1"/>
    <property type="molecule type" value="Genomic_DNA"/>
</dbReference>
<feature type="domain" description="G-protein coupled receptors family 1 profile" evidence="7">
    <location>
        <begin position="37"/>
        <end position="425"/>
    </location>
</feature>
<gene>
    <name evidence="8" type="ORF">EGW08_011012</name>
</gene>
<protein>
    <recommendedName>
        <fullName evidence="7">G-protein coupled receptors family 1 profile domain-containing protein</fullName>
    </recommendedName>
</protein>
<dbReference type="SUPFAM" id="SSF81321">
    <property type="entry name" value="Family A G protein-coupled receptor-like"/>
    <property type="match status" value="1"/>
</dbReference>
<dbReference type="Gene3D" id="1.20.1070.10">
    <property type="entry name" value="Rhodopsin 7-helix transmembrane proteins"/>
    <property type="match status" value="1"/>
</dbReference>
<keyword evidence="3 6" id="KW-1133">Transmembrane helix</keyword>
<dbReference type="GO" id="GO:0016020">
    <property type="term" value="C:membrane"/>
    <property type="evidence" value="ECO:0007669"/>
    <property type="project" value="UniProtKB-SubCell"/>
</dbReference>
<comment type="caution">
    <text evidence="8">The sequence shown here is derived from an EMBL/GenBank/DDBJ whole genome shotgun (WGS) entry which is preliminary data.</text>
</comment>
<dbReference type="InterPro" id="IPR052954">
    <property type="entry name" value="GPCR-Ligand_Int"/>
</dbReference>
<evidence type="ECO:0000256" key="1">
    <source>
        <dbReference type="ARBA" id="ARBA00004370"/>
    </source>
</evidence>
<keyword evidence="4 6" id="KW-0472">Membrane</keyword>
<evidence type="ECO:0000256" key="4">
    <source>
        <dbReference type="ARBA" id="ARBA00023136"/>
    </source>
</evidence>
<dbReference type="PANTHER" id="PTHR46641">
    <property type="entry name" value="FMRFAMIDE RECEPTOR-RELATED"/>
    <property type="match status" value="1"/>
</dbReference>
<evidence type="ECO:0000256" key="3">
    <source>
        <dbReference type="ARBA" id="ARBA00022989"/>
    </source>
</evidence>
<proteinExistence type="predicted"/>
<dbReference type="InterPro" id="IPR000276">
    <property type="entry name" value="GPCR_Rhodpsn"/>
</dbReference>
<feature type="region of interest" description="Disordered" evidence="5">
    <location>
        <begin position="274"/>
        <end position="343"/>
    </location>
</feature>
<dbReference type="PROSITE" id="PS50262">
    <property type="entry name" value="G_PROTEIN_RECEP_F1_2"/>
    <property type="match status" value="1"/>
</dbReference>
<dbReference type="PANTHER" id="PTHR46641:SF2">
    <property type="entry name" value="FMRFAMIDE RECEPTOR"/>
    <property type="match status" value="1"/>
</dbReference>
<evidence type="ECO:0000256" key="2">
    <source>
        <dbReference type="ARBA" id="ARBA00022692"/>
    </source>
</evidence>
<dbReference type="GO" id="GO:0004930">
    <property type="term" value="F:G protein-coupled receptor activity"/>
    <property type="evidence" value="ECO:0007669"/>
    <property type="project" value="InterPro"/>
</dbReference>
<comment type="subcellular location">
    <subcellularLocation>
        <location evidence="1">Membrane</location>
    </subcellularLocation>
</comment>
<dbReference type="SMART" id="SM01381">
    <property type="entry name" value="7TM_GPCR_Srsx"/>
    <property type="match status" value="1"/>
</dbReference>
<feature type="compositionally biased region" description="Polar residues" evidence="5">
    <location>
        <begin position="284"/>
        <end position="294"/>
    </location>
</feature>
<accession>A0A3S1BD56</accession>
<dbReference type="AlphaFoldDB" id="A0A3S1BD56"/>
<organism evidence="8 9">
    <name type="scientific">Elysia chlorotica</name>
    <name type="common">Eastern emerald elysia</name>
    <name type="synonym">Sea slug</name>
    <dbReference type="NCBI Taxonomy" id="188477"/>
    <lineage>
        <taxon>Eukaryota</taxon>
        <taxon>Metazoa</taxon>
        <taxon>Spiralia</taxon>
        <taxon>Lophotrochozoa</taxon>
        <taxon>Mollusca</taxon>
        <taxon>Gastropoda</taxon>
        <taxon>Heterobranchia</taxon>
        <taxon>Euthyneura</taxon>
        <taxon>Panpulmonata</taxon>
        <taxon>Sacoglossa</taxon>
        <taxon>Placobranchoidea</taxon>
        <taxon>Plakobranchidae</taxon>
        <taxon>Elysia</taxon>
    </lineage>
</organism>
<sequence>MNNRDGPKGVLTDNDRDIFVFTAVVLLLVVAIFGLFSNTVNILVFRKHGFKDSMSVTLFSLCISDILFLLFLIPTSAIQFPGFASLSRAAGSMYGYRQAIGQCVQVSRLVSVWTTVLVTLERCLCIVKPLSVKQIFTPRRSMAAILAVSCLLLLPTAMTVSLFYAEKGRRLPVVFLAGESNVSKFNITGAPKTPGPANVYQSIVFGLRAVCNLASFLAVLVSMVYLAAMLRKRSPNVRGSGNNRGLTPAPTTATGNNKRSAKVYPIGVLPSPQYLAPPRPASPKTCQQKAASSSRETHIETQRTPECTPAIDIPSTSHQASSPSAAVTETDCTESSDSARRLAQGGGSNAIAASADLRTRRLGRMVLVLSCVNLLCFLPAGVCLGIGLVEPQFRSQGRYGNIFQVVWICLVVLDALNASTNIFVYYRMSSNYRQTLDKMLGMNRH</sequence>
<feature type="transmembrane region" description="Helical" evidence="6">
    <location>
        <begin position="401"/>
        <end position="426"/>
    </location>
</feature>
<evidence type="ECO:0000313" key="9">
    <source>
        <dbReference type="Proteomes" id="UP000271974"/>
    </source>
</evidence>
<feature type="region of interest" description="Disordered" evidence="5">
    <location>
        <begin position="236"/>
        <end position="259"/>
    </location>
</feature>
<evidence type="ECO:0000313" key="8">
    <source>
        <dbReference type="EMBL" id="RUS81218.1"/>
    </source>
</evidence>
<dbReference type="STRING" id="188477.A0A3S1BD56"/>
<keyword evidence="9" id="KW-1185">Reference proteome</keyword>
<dbReference type="Pfam" id="PF00001">
    <property type="entry name" value="7tm_1"/>
    <property type="match status" value="1"/>
</dbReference>
<feature type="transmembrane region" description="Helical" evidence="6">
    <location>
        <begin position="366"/>
        <end position="389"/>
    </location>
</feature>
<feature type="transmembrane region" description="Helical" evidence="6">
    <location>
        <begin position="203"/>
        <end position="228"/>
    </location>
</feature>
<evidence type="ECO:0000259" key="7">
    <source>
        <dbReference type="PROSITE" id="PS50262"/>
    </source>
</evidence>
<feature type="compositionally biased region" description="Polar residues" evidence="5">
    <location>
        <begin position="314"/>
        <end position="327"/>
    </location>
</feature>
<feature type="transmembrane region" description="Helical" evidence="6">
    <location>
        <begin position="20"/>
        <end position="44"/>
    </location>
</feature>
<name>A0A3S1BD56_ELYCH</name>
<evidence type="ECO:0000256" key="6">
    <source>
        <dbReference type="SAM" id="Phobius"/>
    </source>
</evidence>
<dbReference type="Proteomes" id="UP000271974">
    <property type="component" value="Unassembled WGS sequence"/>
</dbReference>
<evidence type="ECO:0000256" key="5">
    <source>
        <dbReference type="SAM" id="MobiDB-lite"/>
    </source>
</evidence>
<dbReference type="PRINTS" id="PR00237">
    <property type="entry name" value="GPCRRHODOPSN"/>
</dbReference>